<dbReference type="PROSITE" id="PS51186">
    <property type="entry name" value="GNAT"/>
    <property type="match status" value="1"/>
</dbReference>
<evidence type="ECO:0000313" key="3">
    <source>
        <dbReference type="Proteomes" id="UP000730482"/>
    </source>
</evidence>
<dbReference type="InterPro" id="IPR052742">
    <property type="entry name" value="Mito_N-acetyltransferase"/>
</dbReference>
<dbReference type="RefSeq" id="WP_212008169.1">
    <property type="nucleotide sequence ID" value="NZ_JAAFYZ010000014.1"/>
</dbReference>
<sequence>MPTPTKIREATDEDWPHIWPFFRAICAEGDTYSYPYEPTEQEGRALWMERPPGLTVVAVDADGTVLGSAKMGPNRPGPGAHVATGSYMVAPEAAGRGIGRALGEYSLKWAREQGYRAMQFNVVVESNARAVHLWQSIGFRIIGTVPEAYKSRTHGYVGLHVMYQKLD</sequence>
<evidence type="ECO:0000259" key="1">
    <source>
        <dbReference type="PROSITE" id="PS51186"/>
    </source>
</evidence>
<comment type="caution">
    <text evidence="2">The sequence shown here is derived from an EMBL/GenBank/DDBJ whole genome shotgun (WGS) entry which is preliminary data.</text>
</comment>
<name>A0ABS5KJW7_9ACTN</name>
<dbReference type="Proteomes" id="UP000730482">
    <property type="component" value="Unassembled WGS sequence"/>
</dbReference>
<dbReference type="Gene3D" id="3.40.630.30">
    <property type="match status" value="1"/>
</dbReference>
<dbReference type="PANTHER" id="PTHR43138:SF1">
    <property type="entry name" value="N-ACETYLTRANSFERASE ACA1"/>
    <property type="match status" value="1"/>
</dbReference>
<dbReference type="InterPro" id="IPR000182">
    <property type="entry name" value="GNAT_dom"/>
</dbReference>
<dbReference type="CDD" id="cd04301">
    <property type="entry name" value="NAT_SF"/>
    <property type="match status" value="1"/>
</dbReference>
<reference evidence="2 3" key="1">
    <citation type="submission" date="2020-02" db="EMBL/GenBank/DDBJ databases">
        <title>Acidophilic actinobacteria isolated from forest soil.</title>
        <authorList>
            <person name="Golinska P."/>
        </authorList>
    </citation>
    <scope>NUCLEOTIDE SEQUENCE [LARGE SCALE GENOMIC DNA]</scope>
    <source>
        <strain evidence="2 3">NL8</strain>
    </source>
</reference>
<proteinExistence type="predicted"/>
<dbReference type="PANTHER" id="PTHR43138">
    <property type="entry name" value="ACETYLTRANSFERASE, GNAT FAMILY"/>
    <property type="match status" value="1"/>
</dbReference>
<dbReference type="InterPro" id="IPR016181">
    <property type="entry name" value="Acyl_CoA_acyltransferase"/>
</dbReference>
<dbReference type="Pfam" id="PF00583">
    <property type="entry name" value="Acetyltransf_1"/>
    <property type="match status" value="1"/>
</dbReference>
<protein>
    <submittedName>
        <fullName evidence="2">GNAT family N-acetyltransferase</fullName>
    </submittedName>
</protein>
<organism evidence="2 3">
    <name type="scientific">Catenulispora pinistramenti</name>
    <dbReference type="NCBI Taxonomy" id="2705254"/>
    <lineage>
        <taxon>Bacteria</taxon>
        <taxon>Bacillati</taxon>
        <taxon>Actinomycetota</taxon>
        <taxon>Actinomycetes</taxon>
        <taxon>Catenulisporales</taxon>
        <taxon>Catenulisporaceae</taxon>
        <taxon>Catenulispora</taxon>
    </lineage>
</organism>
<feature type="domain" description="N-acetyltransferase" evidence="1">
    <location>
        <begin position="5"/>
        <end position="167"/>
    </location>
</feature>
<dbReference type="EMBL" id="JAAFYZ010000014">
    <property type="protein sequence ID" value="MBS2546523.1"/>
    <property type="molecule type" value="Genomic_DNA"/>
</dbReference>
<evidence type="ECO:0000313" key="2">
    <source>
        <dbReference type="EMBL" id="MBS2546523.1"/>
    </source>
</evidence>
<keyword evidence="3" id="KW-1185">Reference proteome</keyword>
<dbReference type="SUPFAM" id="SSF55729">
    <property type="entry name" value="Acyl-CoA N-acyltransferases (Nat)"/>
    <property type="match status" value="1"/>
</dbReference>
<gene>
    <name evidence="2" type="ORF">KGQ19_06560</name>
</gene>
<accession>A0ABS5KJW7</accession>